<reference evidence="3 4" key="1">
    <citation type="submission" date="2023-08" db="EMBL/GenBank/DDBJ databases">
        <title>Achromobacter seleniivolatilans sp. nov., isolated from seleniferous soil.</title>
        <authorList>
            <person name="Zhang S."/>
            <person name="Li K."/>
            <person name="Peng J."/>
            <person name="Zhao Q."/>
            <person name="Wang H."/>
            <person name="Guo Y."/>
        </authorList>
    </citation>
    <scope>NUCLEOTIDE SEQUENCE [LARGE SCALE GENOMIC DNA]</scope>
    <source>
        <strain evidence="3 4">R39</strain>
    </source>
</reference>
<dbReference type="InterPro" id="IPR005546">
    <property type="entry name" value="Autotransporte_beta"/>
</dbReference>
<dbReference type="InterPro" id="IPR006626">
    <property type="entry name" value="PbH1"/>
</dbReference>
<dbReference type="Gene3D" id="2.40.128.130">
    <property type="entry name" value="Autotransporter beta-domain"/>
    <property type="match status" value="1"/>
</dbReference>
<dbReference type="InterPro" id="IPR036709">
    <property type="entry name" value="Autotransporte_beta_dom_sf"/>
</dbReference>
<dbReference type="InterPro" id="IPR043990">
    <property type="entry name" value="AC_1"/>
</dbReference>
<evidence type="ECO:0000313" key="3">
    <source>
        <dbReference type="EMBL" id="WMD20265.1"/>
    </source>
</evidence>
<dbReference type="SUPFAM" id="SSF103515">
    <property type="entry name" value="Autotransporter"/>
    <property type="match status" value="1"/>
</dbReference>
<name>A0ABY9M0P0_9BURK</name>
<dbReference type="SUPFAM" id="SSF51126">
    <property type="entry name" value="Pectin lyase-like"/>
    <property type="match status" value="1"/>
</dbReference>
<dbReference type="PROSITE" id="PS51208">
    <property type="entry name" value="AUTOTRANSPORTER"/>
    <property type="match status" value="1"/>
</dbReference>
<evidence type="ECO:0000313" key="4">
    <source>
        <dbReference type="Proteomes" id="UP001234798"/>
    </source>
</evidence>
<evidence type="ECO:0000259" key="2">
    <source>
        <dbReference type="PROSITE" id="PS51208"/>
    </source>
</evidence>
<proteinExistence type="predicted"/>
<dbReference type="CDD" id="cd01344">
    <property type="entry name" value="PL2_Passenger_AT"/>
    <property type="match status" value="1"/>
</dbReference>
<feature type="domain" description="Autotransporter" evidence="2">
    <location>
        <begin position="957"/>
        <end position="1236"/>
    </location>
</feature>
<dbReference type="Pfam" id="PF18883">
    <property type="entry name" value="AC_1"/>
    <property type="match status" value="1"/>
</dbReference>
<dbReference type="RefSeq" id="WP_306943323.1">
    <property type="nucleotide sequence ID" value="NZ_CP132976.1"/>
</dbReference>
<accession>A0ABY9M0P0</accession>
<dbReference type="PRINTS" id="PR01484">
    <property type="entry name" value="PRTACTNFAMLY"/>
</dbReference>
<dbReference type="EMBL" id="CP132976">
    <property type="protein sequence ID" value="WMD20265.1"/>
    <property type="molecule type" value="Genomic_DNA"/>
</dbReference>
<protein>
    <submittedName>
        <fullName evidence="3">Autotransporter outer membrane beta-barrel domain-containing protein</fullName>
    </submittedName>
</protein>
<dbReference type="InterPro" id="IPR011050">
    <property type="entry name" value="Pectin_lyase_fold/virulence"/>
</dbReference>
<dbReference type="InterPro" id="IPR006315">
    <property type="entry name" value="OM_autotransptr_brl_dom"/>
</dbReference>
<dbReference type="SMART" id="SM00869">
    <property type="entry name" value="Autotransporter"/>
    <property type="match status" value="1"/>
</dbReference>
<sequence>MSFIPKRSTVHIAAALSKSDRQSHGMSVSASSRSIGYLLAAGISCLAPNLAASAQLRINGTTGVVAAQSIIETGTTAGTNGHAVLATNSGTVTNSGPITITTGGSTAYGVFVQTGASAFFDNATVTTTGATAYGLDAYNAGSEIRLTDSTVSTSGRGSNGVRAVGAGTINLTDVTVSTTGNGSYGIQSSGANSRVNAEGVAVQTTGTTEGANSSVGAIAEGGGTLVLAHSSSNATSITTTGAQASGLWAQTAGALIATGDDRLLEVRTAGANAHGAFAHGAGSSMSLTNVDIVTQGDGSQGVHADIGASITLSGDMQASRVTTTGTDSAGVWAENTNASLYLGNTDVATSGMRAIGAGVANGARLEINGGSVLTTGEGAIGAMNNGGTAVIARSANGSGTVIGTRGESSHGINVIANGDTRADGATISTLGDLAAGARAAAGGSLTLTNSTIVTEGSRGYGMTAIDPGSVIQANNVQVTTTGDHLGAIAAAGVVSEFGANVAIGGDSSVTTKGTRAIGLLSQVGGDNNQPDTVLTFNGGSAANSVTTLGEMAHGAMVCSRTAGSPDCTAPLGNDIAGAGARASMDINGVSLSTQGSSAYGLVAFGQSATLSAQHVRVDTAGLDAHASVVRNGGQVSISDSTLTATGANAAAVFMTGPADVNGTATLSNVILSAAQGASVAVDGGTADLSLLNSKAQVNDGRWLTVGNGQVADASVLTATLDASIVKGAATTAVGSTSNVILSNGTDWEMTANSNVSNLTNNDSQIRFSAPSGVPALASSYKTLTVANYAGNGGDIGLNTYLGADGAPSDRLVVDGGAASGDTGLRIANTGGPGAHTLVNGIQVVEAANGGITAAGAFTLRNRVVAGPYEYRLIRGSRDDSDEQGWYLRSEQEVKPPVESTPEASPDKPDVSVTRPLYRPETAAYLANQQQAIGMFVHSLHDRLGEPQWLQAGKQNGQEERRGSAWMRVVAKTADATSRHKDFGAKSDSSLIQGGGDIARWNIGGEHARLHLGGMLGYGEARSDASATGNSAKARGKTEGWNVGAYGTWYQNDENKLGWYADAWATYGRFKNTVHGDSMPQVRYDSDVLTLSAETGYALKVRQDSDWIVEPQAQMIFVRYGQDDVAESNGTRITDGNDRNGWMSRLGVRTHRTWETSSGKLIQPYLTLNWWHDNTSNALAFNGVTVGDLLPKNRYEAKAGVNAKLSSGWSVWGNVGHQLGSQSYSETTVRVGAKYTW</sequence>
<organism evidence="3 4">
    <name type="scientific">Achromobacter seleniivolatilans</name>
    <dbReference type="NCBI Taxonomy" id="3047478"/>
    <lineage>
        <taxon>Bacteria</taxon>
        <taxon>Pseudomonadati</taxon>
        <taxon>Pseudomonadota</taxon>
        <taxon>Betaproteobacteria</taxon>
        <taxon>Burkholderiales</taxon>
        <taxon>Alcaligenaceae</taxon>
        <taxon>Achromobacter</taxon>
    </lineage>
</organism>
<dbReference type="Gene3D" id="2.160.20.20">
    <property type="match status" value="2"/>
</dbReference>
<dbReference type="Pfam" id="PF03797">
    <property type="entry name" value="Autotransporter"/>
    <property type="match status" value="1"/>
</dbReference>
<keyword evidence="4" id="KW-1185">Reference proteome</keyword>
<dbReference type="NCBIfam" id="TIGR01414">
    <property type="entry name" value="autotrans_barl"/>
    <property type="match status" value="1"/>
</dbReference>
<dbReference type="SMART" id="SM00710">
    <property type="entry name" value="PbH1"/>
    <property type="match status" value="7"/>
</dbReference>
<gene>
    <name evidence="3" type="ORF">RAS12_27265</name>
</gene>
<feature type="region of interest" description="Disordered" evidence="1">
    <location>
        <begin position="889"/>
        <end position="912"/>
    </location>
</feature>
<dbReference type="InterPro" id="IPR012332">
    <property type="entry name" value="Autotransporter_pectin_lyase_C"/>
</dbReference>
<dbReference type="InterPro" id="IPR003991">
    <property type="entry name" value="Pertactin_virulence_factor"/>
</dbReference>
<dbReference type="Proteomes" id="UP001234798">
    <property type="component" value="Chromosome"/>
</dbReference>
<evidence type="ECO:0000256" key="1">
    <source>
        <dbReference type="SAM" id="MobiDB-lite"/>
    </source>
</evidence>